<protein>
    <submittedName>
        <fullName evidence="1">Uncharacterized protein</fullName>
    </submittedName>
</protein>
<organism evidence="1">
    <name type="scientific">Anguilla anguilla</name>
    <name type="common">European freshwater eel</name>
    <name type="synonym">Muraena anguilla</name>
    <dbReference type="NCBI Taxonomy" id="7936"/>
    <lineage>
        <taxon>Eukaryota</taxon>
        <taxon>Metazoa</taxon>
        <taxon>Chordata</taxon>
        <taxon>Craniata</taxon>
        <taxon>Vertebrata</taxon>
        <taxon>Euteleostomi</taxon>
        <taxon>Actinopterygii</taxon>
        <taxon>Neopterygii</taxon>
        <taxon>Teleostei</taxon>
        <taxon>Anguilliformes</taxon>
        <taxon>Anguillidae</taxon>
        <taxon>Anguilla</taxon>
    </lineage>
</organism>
<reference evidence="1" key="2">
    <citation type="journal article" date="2015" name="Fish Shellfish Immunol.">
        <title>Early steps in the European eel (Anguilla anguilla)-Vibrio vulnificus interaction in the gills: Role of the RtxA13 toxin.</title>
        <authorList>
            <person name="Callol A."/>
            <person name="Pajuelo D."/>
            <person name="Ebbesson L."/>
            <person name="Teles M."/>
            <person name="MacKenzie S."/>
            <person name="Amaro C."/>
        </authorList>
    </citation>
    <scope>NUCLEOTIDE SEQUENCE</scope>
</reference>
<proteinExistence type="predicted"/>
<sequence length="45" mass="5367">MEILGRGHRHIVNSSDRLFVPFSGQIRVLPYKCIIYHYIFFVKLC</sequence>
<accession>A0A0E9WDK4</accession>
<dbReference type="AlphaFoldDB" id="A0A0E9WDK4"/>
<dbReference type="EMBL" id="GBXM01020922">
    <property type="protein sequence ID" value="JAH87655.1"/>
    <property type="molecule type" value="Transcribed_RNA"/>
</dbReference>
<evidence type="ECO:0000313" key="1">
    <source>
        <dbReference type="EMBL" id="JAH87655.1"/>
    </source>
</evidence>
<reference evidence="1" key="1">
    <citation type="submission" date="2014-11" db="EMBL/GenBank/DDBJ databases">
        <authorList>
            <person name="Amaro Gonzalez C."/>
        </authorList>
    </citation>
    <scope>NUCLEOTIDE SEQUENCE</scope>
</reference>
<name>A0A0E9WDK4_ANGAN</name>